<dbReference type="PANTHER" id="PTHR11528">
    <property type="entry name" value="HEAT SHOCK PROTEIN 90 FAMILY MEMBER"/>
    <property type="match status" value="1"/>
</dbReference>
<dbReference type="InterPro" id="IPR037196">
    <property type="entry name" value="HSP90_C"/>
</dbReference>
<dbReference type="PROSITE" id="PS00298">
    <property type="entry name" value="HSP90"/>
    <property type="match status" value="1"/>
</dbReference>
<dbReference type="PIRSF" id="PIRSF002583">
    <property type="entry name" value="Hsp90"/>
    <property type="match status" value="1"/>
</dbReference>
<feature type="binding site" evidence="11">
    <location>
        <position position="76"/>
    </location>
    <ligand>
        <name>ATP</name>
        <dbReference type="ChEBI" id="CHEBI:30616"/>
    </ligand>
</feature>
<dbReference type="SMART" id="SM00387">
    <property type="entry name" value="HATPase_c"/>
    <property type="match status" value="1"/>
</dbReference>
<dbReference type="RefSeq" id="WP_013765999.1">
    <property type="nucleotide sequence ID" value="NC_015510.1"/>
</dbReference>
<dbReference type="InterPro" id="IPR001404">
    <property type="entry name" value="Hsp90_fam"/>
</dbReference>
<dbReference type="KEGG" id="hhy:Halhy_3608"/>
<evidence type="ECO:0000313" key="14">
    <source>
        <dbReference type="Proteomes" id="UP000008461"/>
    </source>
</evidence>
<keyword evidence="6" id="KW-0143">Chaperone</keyword>
<dbReference type="Pfam" id="PF00183">
    <property type="entry name" value="HSP90"/>
    <property type="match status" value="1"/>
</dbReference>
<feature type="binding site" evidence="11">
    <location>
        <position position="165"/>
    </location>
    <ligand>
        <name>ATP</name>
        <dbReference type="ChEBI" id="CHEBI:30616"/>
    </ligand>
</feature>
<dbReference type="InterPro" id="IPR003594">
    <property type="entry name" value="HATPase_dom"/>
</dbReference>
<dbReference type="GO" id="GO:0005524">
    <property type="term" value="F:ATP binding"/>
    <property type="evidence" value="ECO:0007669"/>
    <property type="project" value="UniProtKB-KW"/>
</dbReference>
<dbReference type="SUPFAM" id="SSF55874">
    <property type="entry name" value="ATPase domain of HSP90 chaperone/DNA topoisomerase II/histidine kinase"/>
    <property type="match status" value="1"/>
</dbReference>
<evidence type="ECO:0000256" key="10">
    <source>
        <dbReference type="ARBA" id="ARBA00080411"/>
    </source>
</evidence>
<keyword evidence="5" id="KW-0346">Stress response</keyword>
<accession>F4KYR8</accession>
<dbReference type="HOGENOM" id="CLU_006684_3_2_10"/>
<dbReference type="NCBIfam" id="NF003555">
    <property type="entry name" value="PRK05218.1"/>
    <property type="match status" value="1"/>
</dbReference>
<dbReference type="OrthoDB" id="9802640at2"/>
<comment type="similarity">
    <text evidence="1">Belongs to the heat shock protein 90 family.</text>
</comment>
<dbReference type="GO" id="GO:0051082">
    <property type="term" value="F:unfolded protein binding"/>
    <property type="evidence" value="ECO:0007669"/>
    <property type="project" value="InterPro"/>
</dbReference>
<evidence type="ECO:0000256" key="1">
    <source>
        <dbReference type="ARBA" id="ARBA00008239"/>
    </source>
</evidence>
<dbReference type="Gene3D" id="1.20.120.790">
    <property type="entry name" value="Heat shock protein 90, C-terminal domain"/>
    <property type="match status" value="1"/>
</dbReference>
<evidence type="ECO:0000256" key="3">
    <source>
        <dbReference type="ARBA" id="ARBA00022741"/>
    </source>
</evidence>
<protein>
    <recommendedName>
        <fullName evidence="8">Chaperone protein HtpG</fullName>
    </recommendedName>
    <alternativeName>
        <fullName evidence="7">Chaperone protein htpG</fullName>
    </alternativeName>
    <alternativeName>
        <fullName evidence="9 10">Heat shock protein HtpG</fullName>
    </alternativeName>
</protein>
<evidence type="ECO:0000256" key="6">
    <source>
        <dbReference type="ARBA" id="ARBA00023186"/>
    </source>
</evidence>
<evidence type="ECO:0000256" key="11">
    <source>
        <dbReference type="PIRSR" id="PIRSR002583-1"/>
    </source>
</evidence>
<dbReference type="Gene3D" id="3.40.50.11260">
    <property type="match status" value="1"/>
</dbReference>
<name>F4KYR8_HALH1</name>
<feature type="binding site" evidence="11">
    <location>
        <position position="334"/>
    </location>
    <ligand>
        <name>ATP</name>
        <dbReference type="ChEBI" id="CHEBI:30616"/>
    </ligand>
</feature>
<dbReference type="SUPFAM" id="SSF54211">
    <property type="entry name" value="Ribosomal protein S5 domain 2-like"/>
    <property type="match status" value="1"/>
</dbReference>
<feature type="binding site" evidence="11">
    <location>
        <position position="81"/>
    </location>
    <ligand>
        <name>ATP</name>
        <dbReference type="ChEBI" id="CHEBI:30616"/>
    </ligand>
</feature>
<feature type="binding site" evidence="11">
    <location>
        <position position="35"/>
    </location>
    <ligand>
        <name>ATP</name>
        <dbReference type="ChEBI" id="CHEBI:30616"/>
    </ligand>
</feature>
<feature type="binding site" evidence="11">
    <location>
        <position position="31"/>
    </location>
    <ligand>
        <name>ATP</name>
        <dbReference type="ChEBI" id="CHEBI:30616"/>
    </ligand>
</feature>
<dbReference type="InterPro" id="IPR020568">
    <property type="entry name" value="Ribosomal_Su5_D2-typ_SF"/>
</dbReference>
<sequence length="622" mass="71202">MQKGNIAVQTENIFPIIKRFLYSDHEIFLRELVSNAVDASNKLKALSRRGEAKGELGDLKIEILIDKDAKTITIRDNGIGMTEEEVKKYLNQVAFSSAQEFLEKYKDETNIIGNFGLGFYSAFMVAASVEVQTKSWQEGSAAVRWICEGNPEYTLENIEKDTRGTDVILHVAEDSEEFLGNERIEGLLEKYCKFLPVPIQFGSKDETIEEGEGEEKTERTIQVDNIINNPDPAWRKQPADLTDEDYRDFYRELYPYSYDAPLFWIHLNIDYPFTLNGILYFPKLGNSLELQRNKIQLYSNQVFVTDSVKEIVPEFLTLLHGVIDSPDIPLNVSRSYLQADSNVKRISGFITKKVADKLGELFSKDRADFESKWSDLGIFVKYGMLSDEKFYEKAIKYALVKNLEGQFFPIEEYVEKVKPTQTDKHNKTVLIYANQPDTQHTQIEACKDYGYEVLIMDQPMIDGPFMQQLEYKLGSVVFVRVDSDTINNLIQKDEKPELVLNEEEKTKVQELFNTVVTGVAARVEIQALSPQDAPVVITRPEFMRRMKEMQAMQGMNLDGLPDSFQVVVNGNHELVAKKILQETDEQRRTSLAKYLYQLALLNQGMLKGADLAEFTKRSLAQL</sequence>
<evidence type="ECO:0000313" key="13">
    <source>
        <dbReference type="EMBL" id="AEE51460.1"/>
    </source>
</evidence>
<keyword evidence="3 11" id="KW-0547">Nucleotide-binding</keyword>
<evidence type="ECO:0000256" key="7">
    <source>
        <dbReference type="ARBA" id="ARBA00067988"/>
    </source>
</evidence>
<dbReference type="SUPFAM" id="SSF110942">
    <property type="entry name" value="HSP90 C-terminal domain"/>
    <property type="match status" value="1"/>
</dbReference>
<dbReference type="GO" id="GO:0140662">
    <property type="term" value="F:ATP-dependent protein folding chaperone"/>
    <property type="evidence" value="ECO:0007669"/>
    <property type="project" value="InterPro"/>
</dbReference>
<keyword evidence="4 11" id="KW-0067">ATP-binding</keyword>
<keyword evidence="2" id="KW-0963">Cytoplasm</keyword>
<proteinExistence type="inferred from homology"/>
<dbReference type="PRINTS" id="PR00775">
    <property type="entry name" value="HEATSHOCK90"/>
</dbReference>
<dbReference type="Pfam" id="PF13589">
    <property type="entry name" value="HATPase_c_3"/>
    <property type="match status" value="1"/>
</dbReference>
<organism evidence="13 14">
    <name type="scientific">Haliscomenobacter hydrossis (strain ATCC 27775 / DSM 1100 / LMG 10767 / O)</name>
    <dbReference type="NCBI Taxonomy" id="760192"/>
    <lineage>
        <taxon>Bacteria</taxon>
        <taxon>Pseudomonadati</taxon>
        <taxon>Bacteroidota</taxon>
        <taxon>Saprospiria</taxon>
        <taxon>Saprospirales</taxon>
        <taxon>Haliscomenobacteraceae</taxon>
        <taxon>Haliscomenobacter</taxon>
    </lineage>
</organism>
<reference key="2">
    <citation type="submission" date="2011-04" db="EMBL/GenBank/DDBJ databases">
        <title>Complete sequence of chromosome of Haliscomenobacter hydrossis DSM 1100.</title>
        <authorList>
            <consortium name="US DOE Joint Genome Institute (JGI-PGF)"/>
            <person name="Lucas S."/>
            <person name="Han J."/>
            <person name="Lapidus A."/>
            <person name="Bruce D."/>
            <person name="Goodwin L."/>
            <person name="Pitluck S."/>
            <person name="Peters L."/>
            <person name="Kyrpides N."/>
            <person name="Mavromatis K."/>
            <person name="Ivanova N."/>
            <person name="Ovchinnikova G."/>
            <person name="Pagani I."/>
            <person name="Daligault H."/>
            <person name="Detter J.C."/>
            <person name="Han C."/>
            <person name="Land M."/>
            <person name="Hauser L."/>
            <person name="Markowitz V."/>
            <person name="Cheng J.-F."/>
            <person name="Hugenholtz P."/>
            <person name="Woyke T."/>
            <person name="Wu D."/>
            <person name="Verbarg S."/>
            <person name="Frueling A."/>
            <person name="Brambilla E."/>
            <person name="Klenk H.-P."/>
            <person name="Eisen J.A."/>
        </authorList>
    </citation>
    <scope>NUCLEOTIDE SEQUENCE</scope>
    <source>
        <strain>DSM 1100</strain>
    </source>
</reference>
<evidence type="ECO:0000256" key="5">
    <source>
        <dbReference type="ARBA" id="ARBA00023016"/>
    </source>
</evidence>
<evidence type="ECO:0000256" key="4">
    <source>
        <dbReference type="ARBA" id="ARBA00022840"/>
    </source>
</evidence>
<evidence type="ECO:0000259" key="12">
    <source>
        <dbReference type="SMART" id="SM00387"/>
    </source>
</evidence>
<dbReference type="GO" id="GO:0016887">
    <property type="term" value="F:ATP hydrolysis activity"/>
    <property type="evidence" value="ECO:0007669"/>
    <property type="project" value="InterPro"/>
</dbReference>
<dbReference type="eggNOG" id="COG0326">
    <property type="taxonomic scope" value="Bacteria"/>
</dbReference>
<evidence type="ECO:0000256" key="9">
    <source>
        <dbReference type="ARBA" id="ARBA00079544"/>
    </source>
</evidence>
<dbReference type="Proteomes" id="UP000008461">
    <property type="component" value="Chromosome"/>
</dbReference>
<dbReference type="InterPro" id="IPR036890">
    <property type="entry name" value="HATPase_C_sf"/>
</dbReference>
<dbReference type="InterPro" id="IPR020575">
    <property type="entry name" value="Hsp90_N"/>
</dbReference>
<dbReference type="Gene3D" id="3.30.565.10">
    <property type="entry name" value="Histidine kinase-like ATPase, C-terminal domain"/>
    <property type="match status" value="1"/>
</dbReference>
<gene>
    <name evidence="13" type="ordered locus">Halhy_3608</name>
</gene>
<keyword evidence="14" id="KW-1185">Reference proteome</keyword>
<dbReference type="EMBL" id="CP002691">
    <property type="protein sequence ID" value="AEE51460.1"/>
    <property type="molecule type" value="Genomic_DNA"/>
</dbReference>
<dbReference type="Gene3D" id="3.30.230.80">
    <property type="match status" value="1"/>
</dbReference>
<dbReference type="InterPro" id="IPR019805">
    <property type="entry name" value="Heat_shock_protein_90_CS"/>
</dbReference>
<dbReference type="AlphaFoldDB" id="F4KYR8"/>
<reference evidence="13 14" key="1">
    <citation type="journal article" date="2011" name="Stand. Genomic Sci.">
        <title>Complete genome sequence of Haliscomenobacter hydrossis type strain (O).</title>
        <authorList>
            <consortium name="US DOE Joint Genome Institute (JGI-PGF)"/>
            <person name="Daligault H."/>
            <person name="Lapidus A."/>
            <person name="Zeytun A."/>
            <person name="Nolan M."/>
            <person name="Lucas S."/>
            <person name="Del Rio T.G."/>
            <person name="Tice H."/>
            <person name="Cheng J.F."/>
            <person name="Tapia R."/>
            <person name="Han C."/>
            <person name="Goodwin L."/>
            <person name="Pitluck S."/>
            <person name="Liolios K."/>
            <person name="Pagani I."/>
            <person name="Ivanova N."/>
            <person name="Huntemann M."/>
            <person name="Mavromatis K."/>
            <person name="Mikhailova N."/>
            <person name="Pati A."/>
            <person name="Chen A."/>
            <person name="Palaniappan K."/>
            <person name="Land M."/>
            <person name="Hauser L."/>
            <person name="Brambilla E.M."/>
            <person name="Rohde M."/>
            <person name="Verbarg S."/>
            <person name="Goker M."/>
            <person name="Bristow J."/>
            <person name="Eisen J.A."/>
            <person name="Markowitz V."/>
            <person name="Hugenholtz P."/>
            <person name="Kyrpides N.C."/>
            <person name="Klenk H.P."/>
            <person name="Woyke T."/>
        </authorList>
    </citation>
    <scope>NUCLEOTIDE SEQUENCE [LARGE SCALE GENOMIC DNA]</scope>
    <source>
        <strain evidence="14">ATCC 27775 / DSM 1100 / LMG 10767 / O</strain>
    </source>
</reference>
<dbReference type="FunFam" id="3.30.230.80:FF:000008">
    <property type="entry name" value="Molecular chaperone HtpG"/>
    <property type="match status" value="1"/>
</dbReference>
<dbReference type="STRING" id="760192.Halhy_3608"/>
<evidence type="ECO:0000256" key="2">
    <source>
        <dbReference type="ARBA" id="ARBA00022490"/>
    </source>
</evidence>
<dbReference type="CDD" id="cd16927">
    <property type="entry name" value="HATPase_Hsp90-like"/>
    <property type="match status" value="1"/>
</dbReference>
<feature type="domain" description="Histidine kinase/HSP90-like ATPase" evidence="12">
    <location>
        <begin position="24"/>
        <end position="175"/>
    </location>
</feature>
<evidence type="ECO:0000256" key="8">
    <source>
        <dbReference type="ARBA" id="ARBA00070675"/>
    </source>
</evidence>
<dbReference type="FunFam" id="3.30.565.10:FF:000076">
    <property type="entry name" value="Molecular chaperone HtpG"/>
    <property type="match status" value="1"/>
</dbReference>